<organism evidence="12 13">
    <name type="scientific">Pseudovibrio axinellae</name>
    <dbReference type="NCBI Taxonomy" id="989403"/>
    <lineage>
        <taxon>Bacteria</taxon>
        <taxon>Pseudomonadati</taxon>
        <taxon>Pseudomonadota</taxon>
        <taxon>Alphaproteobacteria</taxon>
        <taxon>Hyphomicrobiales</taxon>
        <taxon>Stappiaceae</taxon>
        <taxon>Pseudovibrio</taxon>
    </lineage>
</organism>
<dbReference type="CDD" id="cd04730">
    <property type="entry name" value="NPD_like"/>
    <property type="match status" value="1"/>
</dbReference>
<dbReference type="FunFam" id="3.20.20.70:FF:000154">
    <property type="entry name" value="Probable nitronate monooxygenase"/>
    <property type="match status" value="1"/>
</dbReference>
<evidence type="ECO:0000256" key="10">
    <source>
        <dbReference type="ARBA" id="ARBA00049401"/>
    </source>
</evidence>
<dbReference type="EMBL" id="LMCB01000017">
    <property type="protein sequence ID" value="KZL19009.1"/>
    <property type="molecule type" value="Genomic_DNA"/>
</dbReference>
<comment type="caution">
    <text evidence="12">The sequence shown here is derived from an EMBL/GenBank/DDBJ whole genome shotgun (WGS) entry which is preliminary data.</text>
</comment>
<evidence type="ECO:0000256" key="6">
    <source>
        <dbReference type="ARBA" id="ARBA00022741"/>
    </source>
</evidence>
<evidence type="ECO:0000313" key="13">
    <source>
        <dbReference type="Proteomes" id="UP000076577"/>
    </source>
</evidence>
<keyword evidence="8 12" id="KW-0503">Monooxygenase</keyword>
<dbReference type="GO" id="GO:0000166">
    <property type="term" value="F:nucleotide binding"/>
    <property type="evidence" value="ECO:0007669"/>
    <property type="project" value="UniProtKB-KW"/>
</dbReference>
<accession>A0A165YN92</accession>
<evidence type="ECO:0000256" key="1">
    <source>
        <dbReference type="ARBA" id="ARBA00001917"/>
    </source>
</evidence>
<evidence type="ECO:0000313" key="12">
    <source>
        <dbReference type="EMBL" id="KZL19009.1"/>
    </source>
</evidence>
<dbReference type="GO" id="GO:0009636">
    <property type="term" value="P:response to toxic substance"/>
    <property type="evidence" value="ECO:0007669"/>
    <property type="project" value="UniProtKB-KW"/>
</dbReference>
<proteinExistence type="inferred from homology"/>
<dbReference type="PATRIC" id="fig|989403.3.peg.2693"/>
<dbReference type="SUPFAM" id="SSF51412">
    <property type="entry name" value="Inosine monophosphate dehydrogenase (IMPDH)"/>
    <property type="match status" value="1"/>
</dbReference>
<comment type="similarity">
    <text evidence="2">Belongs to the nitronate monooxygenase family. NMO class I subfamily.</text>
</comment>
<dbReference type="InterPro" id="IPR013785">
    <property type="entry name" value="Aldolase_TIM"/>
</dbReference>
<sequence length="354" mass="37870">MTRDHNLLDRLGIRLPIIQAPMAGTATPQLAAAVSNAGGLGSLGLGSSSVEVARQMICKTKELTPHSFNTNVFCHRPAVGNTEKEKAWVDRLAPEFNRFNAPPPQQIREIYTSFRANEEMFEMLLEEAPRVISFHFGLPEPHKIKAFKNLGIILMASATNVDDARQIEAAGIDVVIAQGWEAGGHRGCFDENEPDTCCGVFALTRLFAQTLSLPVVAAGGIMDGAGIRAALALGASAAQLGTAFVGCDESNANQNYRAFLARAGENSTVMTRVVSGRPARCLTNNITRWGTDIADADVPDYPKPYDAAKALNLVAASQGEDGFGAYWAGQGAPLARAMPAQKLMETLERELAAE</sequence>
<dbReference type="OrthoDB" id="9778912at2"/>
<evidence type="ECO:0000256" key="5">
    <source>
        <dbReference type="ARBA" id="ARBA00022643"/>
    </source>
</evidence>
<name>A0A165YN92_9HYPH</name>
<dbReference type="PANTHER" id="PTHR42747:SF3">
    <property type="entry name" value="NITRONATE MONOOXYGENASE-RELATED"/>
    <property type="match status" value="1"/>
</dbReference>
<dbReference type="STRING" id="989403.SAMN05421798_101513"/>
<comment type="catalytic activity">
    <reaction evidence="10">
        <text>3 propionate 3-nitronate + 3 O2 + H2O = 3 3-oxopropanoate + 2 nitrate + nitrite + H2O2 + 3 H(+)</text>
        <dbReference type="Rhea" id="RHEA:57332"/>
        <dbReference type="ChEBI" id="CHEBI:15377"/>
        <dbReference type="ChEBI" id="CHEBI:15378"/>
        <dbReference type="ChEBI" id="CHEBI:15379"/>
        <dbReference type="ChEBI" id="CHEBI:16240"/>
        <dbReference type="ChEBI" id="CHEBI:16301"/>
        <dbReference type="ChEBI" id="CHEBI:17632"/>
        <dbReference type="ChEBI" id="CHEBI:33190"/>
        <dbReference type="ChEBI" id="CHEBI:136067"/>
    </reaction>
</comment>
<dbReference type="Gene3D" id="3.20.20.70">
    <property type="entry name" value="Aldolase class I"/>
    <property type="match status" value="1"/>
</dbReference>
<reference evidence="12 13" key="1">
    <citation type="journal article" date="2016" name="Front. Microbiol.">
        <title>Comparative Genomic Analysis Reveals a Diverse Repertoire of Genes Involved in Prokaryote-Eukaryote Interactions within the Pseudovibrio Genus.</title>
        <authorList>
            <person name="Romano S."/>
            <person name="Fernandez-Guerra A."/>
            <person name="Reen F.J."/>
            <person name="Glockner F.O."/>
            <person name="Crowley S.P."/>
            <person name="O'Sullivan O."/>
            <person name="Cotter P.D."/>
            <person name="Adams C."/>
            <person name="Dobson A.D."/>
            <person name="O'Gara F."/>
        </authorList>
    </citation>
    <scope>NUCLEOTIDE SEQUENCE [LARGE SCALE GENOMIC DNA]</scope>
    <source>
        <strain evidence="12 13">Ad2</strain>
    </source>
</reference>
<dbReference type="Pfam" id="PF03060">
    <property type="entry name" value="NMO"/>
    <property type="match status" value="1"/>
</dbReference>
<dbReference type="AlphaFoldDB" id="A0A165YN92"/>
<comment type="cofactor">
    <cofactor evidence="1">
        <name>FMN</name>
        <dbReference type="ChEBI" id="CHEBI:58210"/>
    </cofactor>
</comment>
<gene>
    <name evidence="12" type="ORF">PsAD2_02528</name>
</gene>
<keyword evidence="5" id="KW-0288">FMN</keyword>
<keyword evidence="3" id="KW-0216">Detoxification</keyword>
<keyword evidence="7 12" id="KW-0560">Oxidoreductase</keyword>
<evidence type="ECO:0000256" key="2">
    <source>
        <dbReference type="ARBA" id="ARBA00009881"/>
    </source>
</evidence>
<dbReference type="InterPro" id="IPR004136">
    <property type="entry name" value="NMO"/>
</dbReference>
<dbReference type="GO" id="GO:0018580">
    <property type="term" value="F:nitronate monooxygenase activity"/>
    <property type="evidence" value="ECO:0007669"/>
    <property type="project" value="InterPro"/>
</dbReference>
<evidence type="ECO:0000256" key="8">
    <source>
        <dbReference type="ARBA" id="ARBA00023033"/>
    </source>
</evidence>
<dbReference type="RefSeq" id="WP_068006289.1">
    <property type="nucleotide sequence ID" value="NZ_FOFM01000001.1"/>
</dbReference>
<evidence type="ECO:0000256" key="7">
    <source>
        <dbReference type="ARBA" id="ARBA00023002"/>
    </source>
</evidence>
<evidence type="ECO:0000256" key="9">
    <source>
        <dbReference type="ARBA" id="ARBA00031155"/>
    </source>
</evidence>
<evidence type="ECO:0000256" key="4">
    <source>
        <dbReference type="ARBA" id="ARBA00022630"/>
    </source>
</evidence>
<keyword evidence="4" id="KW-0285">Flavoprotein</keyword>
<evidence type="ECO:0000256" key="11">
    <source>
        <dbReference type="ARBA" id="ARBA00067136"/>
    </source>
</evidence>
<evidence type="ECO:0000256" key="3">
    <source>
        <dbReference type="ARBA" id="ARBA00022575"/>
    </source>
</evidence>
<keyword evidence="13" id="KW-1185">Reference proteome</keyword>
<dbReference type="PANTHER" id="PTHR42747">
    <property type="entry name" value="NITRONATE MONOOXYGENASE-RELATED"/>
    <property type="match status" value="1"/>
</dbReference>
<dbReference type="Proteomes" id="UP000076577">
    <property type="component" value="Unassembled WGS sequence"/>
</dbReference>
<protein>
    <recommendedName>
        <fullName evidence="11">Nitronate monooxygenase</fullName>
    </recommendedName>
    <alternativeName>
        <fullName evidence="9">Propionate 3-nitronate monooxygenase</fullName>
    </alternativeName>
</protein>
<keyword evidence="6" id="KW-0547">Nucleotide-binding</keyword>